<dbReference type="OrthoDB" id="10250105at2759"/>
<dbReference type="InterPro" id="IPR004143">
    <property type="entry name" value="BPL_LPL_catalytic"/>
</dbReference>
<evidence type="ECO:0000256" key="2">
    <source>
        <dbReference type="ARBA" id="ARBA00022598"/>
    </source>
</evidence>
<dbReference type="AlphaFoldDB" id="A0A6P8HF47"/>
<dbReference type="GO" id="GO:0004077">
    <property type="term" value="F:biotin--[biotin carboxyl-carrier protein] ligase activity"/>
    <property type="evidence" value="ECO:0007669"/>
    <property type="project" value="InterPro"/>
</dbReference>
<name>A0A6P8HF47_ACTTE</name>
<proteinExistence type="inferred from homology"/>
<evidence type="ECO:0000313" key="4">
    <source>
        <dbReference type="Proteomes" id="UP000515163"/>
    </source>
</evidence>
<dbReference type="InParanoid" id="A0A6P8HF47"/>
<dbReference type="FunCoup" id="A0A6P8HF47">
    <property type="interactions" value="1104"/>
</dbReference>
<accession>A0A6P8HF47</accession>
<dbReference type="PROSITE" id="PS51733">
    <property type="entry name" value="BPL_LPL_CATALYTIC"/>
    <property type="match status" value="1"/>
</dbReference>
<dbReference type="InterPro" id="IPR004408">
    <property type="entry name" value="Biotin_CoA_COase_ligase"/>
</dbReference>
<dbReference type="InterPro" id="IPR045864">
    <property type="entry name" value="aa-tRNA-synth_II/BPL/LPL"/>
</dbReference>
<dbReference type="InterPro" id="IPR003142">
    <property type="entry name" value="BPL_C"/>
</dbReference>
<reference evidence="5" key="1">
    <citation type="submission" date="2025-08" db="UniProtKB">
        <authorList>
            <consortium name="RefSeq"/>
        </authorList>
    </citation>
    <scope>IDENTIFICATION</scope>
    <source>
        <tissue evidence="5">Tentacle</tissue>
    </source>
</reference>
<dbReference type="GeneID" id="116291329"/>
<dbReference type="RefSeq" id="XP_031554361.1">
    <property type="nucleotide sequence ID" value="XM_031698501.1"/>
</dbReference>
<dbReference type="Pfam" id="PF03099">
    <property type="entry name" value="BPL_LplA_LipB"/>
    <property type="match status" value="1"/>
</dbReference>
<evidence type="ECO:0000313" key="5">
    <source>
        <dbReference type="RefSeq" id="XP_031554361.1"/>
    </source>
</evidence>
<organism evidence="4 5">
    <name type="scientific">Actinia tenebrosa</name>
    <name type="common">Australian red waratah sea anemone</name>
    <dbReference type="NCBI Taxonomy" id="6105"/>
    <lineage>
        <taxon>Eukaryota</taxon>
        <taxon>Metazoa</taxon>
        <taxon>Cnidaria</taxon>
        <taxon>Anthozoa</taxon>
        <taxon>Hexacorallia</taxon>
        <taxon>Actiniaria</taxon>
        <taxon>Actiniidae</taxon>
        <taxon>Actinia</taxon>
    </lineage>
</organism>
<dbReference type="Pfam" id="PF02237">
    <property type="entry name" value="BPL_C"/>
    <property type="match status" value="1"/>
</dbReference>
<evidence type="ECO:0000256" key="1">
    <source>
        <dbReference type="ARBA" id="ARBA00009934"/>
    </source>
</evidence>
<keyword evidence="2" id="KW-0436">Ligase</keyword>
<dbReference type="PANTHER" id="PTHR12835:SF5">
    <property type="entry name" value="BIOTIN--PROTEIN LIGASE"/>
    <property type="match status" value="1"/>
</dbReference>
<dbReference type="Gene3D" id="3.30.930.10">
    <property type="entry name" value="Bira Bifunctional Protein, Domain 2"/>
    <property type="match status" value="1"/>
</dbReference>
<dbReference type="GO" id="GO:0005737">
    <property type="term" value="C:cytoplasm"/>
    <property type="evidence" value="ECO:0007669"/>
    <property type="project" value="TreeGrafter"/>
</dbReference>
<gene>
    <name evidence="5" type="primary">LOC116291329</name>
</gene>
<protein>
    <submittedName>
        <fullName evidence="5">Biotin--protein ligase-like</fullName>
    </submittedName>
</protein>
<dbReference type="CDD" id="cd16442">
    <property type="entry name" value="BPL"/>
    <property type="match status" value="1"/>
</dbReference>
<dbReference type="NCBIfam" id="TIGR00121">
    <property type="entry name" value="birA_ligase"/>
    <property type="match status" value="1"/>
</dbReference>
<feature type="domain" description="BPL/LPL catalytic" evidence="3">
    <location>
        <begin position="337"/>
        <end position="538"/>
    </location>
</feature>
<dbReference type="Proteomes" id="UP000515163">
    <property type="component" value="Unplaced"/>
</dbReference>
<dbReference type="SUPFAM" id="SSF55681">
    <property type="entry name" value="Class II aaRS and biotin synthetases"/>
    <property type="match status" value="1"/>
</dbReference>
<evidence type="ECO:0000259" key="3">
    <source>
        <dbReference type="PROSITE" id="PS51733"/>
    </source>
</evidence>
<comment type="similarity">
    <text evidence="1">Belongs to the biotin--protein ligase family.</text>
</comment>
<dbReference type="PANTHER" id="PTHR12835">
    <property type="entry name" value="BIOTIN PROTEIN LIGASE"/>
    <property type="match status" value="1"/>
</dbReference>
<sequence>MAFLSTAWLSGYVATTLVRRAFSRFYRHLTTTELEHRPLSDIHYQPSRITRMSTNAVKTKPPNILVYAGSGEEGGRDFEFIKDVLSRILDRNSYVVYQIDDDKVLHHPWSKNSVLLLIHNTQTIQKPILRKFEEYLVNGGSILSVGCKDHENLSGLLGGVTLKPLDLKCSDDCTVEIITDRLDIPLNQVDIPSEPFFFEGMSDTFEVLANKKGSGRPMIVYSCNQQSKAILSIVDLFTSNHVENKRQLLQALLKKLDVKCVSQQIPCLTPAFLFASKKNIDQLLKSLRPHLSDGICKGKQVSLLFCDKSTTQNIPLTREDMLPVNTDHAAQCGFDWEIYQEHLNTNTLGQMVIYTDVIPSTQTLLEGNLTFVQNIPEQIGIVAVTRQQVKGKGRSGNAWLSPIGCLMFSTVVTVEFGTELGSRLPYLQHIASLALVEALRSVEGYQKINVCLKWPNDIYYGRNVKIGGVVVSSTAYGNSFSAVIGMGVNVSNKEPTICINDVIKQYNEENNTHLAELSLEMLLARTVTCMENLIVDFQKHGKEGFLRKYYKWWLHSDSKVTLNTAGHPQEVTIIGLDDFGFLLVQKESGEKLSVQPDGNTFDLLANLIAFK</sequence>
<dbReference type="KEGG" id="aten:116291329"/>
<keyword evidence="4" id="KW-1185">Reference proteome</keyword>